<dbReference type="Proteomes" id="UP000193200">
    <property type="component" value="Unassembled WGS sequence"/>
</dbReference>
<keyword evidence="2" id="KW-0472">Membrane</keyword>
<gene>
    <name evidence="3" type="ORF">OCH7691_04206</name>
</gene>
<keyword evidence="4" id="KW-1185">Reference proteome</keyword>
<reference evidence="3 4" key="1">
    <citation type="submission" date="2017-03" db="EMBL/GenBank/DDBJ databases">
        <authorList>
            <person name="Afonso C.L."/>
            <person name="Miller P.J."/>
            <person name="Scott M.A."/>
            <person name="Spackman E."/>
            <person name="Goraichik I."/>
            <person name="Dimitrov K.M."/>
            <person name="Suarez D.L."/>
            <person name="Swayne D.E."/>
        </authorList>
    </citation>
    <scope>NUCLEOTIDE SEQUENCE [LARGE SCALE GENOMIC DNA]</scope>
    <source>
        <strain evidence="3 4">CECT 7691</strain>
    </source>
</reference>
<evidence type="ECO:0000313" key="4">
    <source>
        <dbReference type="Proteomes" id="UP000193200"/>
    </source>
</evidence>
<dbReference type="EMBL" id="FWFR01000005">
    <property type="protein sequence ID" value="SLN76833.1"/>
    <property type="molecule type" value="Genomic_DNA"/>
</dbReference>
<name>A0A1Y5TYA3_9PROT</name>
<evidence type="ECO:0000313" key="3">
    <source>
        <dbReference type="EMBL" id="SLN76833.1"/>
    </source>
</evidence>
<protein>
    <submittedName>
        <fullName evidence="3">Uncharacterized protein</fullName>
    </submittedName>
</protein>
<accession>A0A1Y5TYA3</accession>
<dbReference type="RefSeq" id="WP_139839829.1">
    <property type="nucleotide sequence ID" value="NZ_FWFR01000005.1"/>
</dbReference>
<sequence length="301" mass="32469">MKILRRIIALTRNWRIVPPVGAPPAAAAIVCERWATIVRWIKSNCEIEWAVDLISVPGLWPAAVVLFVGYFVVLLLKNRTLMNRLKPRLTIGANGYGTIIATREKMGGAGRPLVTTTGSAFPATVNKVENIGASKTDHEVVFIRAIVSACGTETVSDCRVYLVALCKISSNGSVEPSALTDPIQLPWYPSNHCAENIHPDLIKYAAVLRIPSHTNIPEIAGDYPLVLSGFFNESAEYELGLHVTGNNASAKATIVVTWAGDTDSLTVKEKGDVAGQGIKPRRSSQTGSNGGVRPGSPFDWR</sequence>
<evidence type="ECO:0000256" key="2">
    <source>
        <dbReference type="SAM" id="Phobius"/>
    </source>
</evidence>
<proteinExistence type="predicted"/>
<dbReference type="AlphaFoldDB" id="A0A1Y5TYA3"/>
<keyword evidence="2" id="KW-0812">Transmembrane</keyword>
<evidence type="ECO:0000256" key="1">
    <source>
        <dbReference type="SAM" id="MobiDB-lite"/>
    </source>
</evidence>
<organism evidence="3 4">
    <name type="scientific">Oceanibacterium hippocampi</name>
    <dbReference type="NCBI Taxonomy" id="745714"/>
    <lineage>
        <taxon>Bacteria</taxon>
        <taxon>Pseudomonadati</taxon>
        <taxon>Pseudomonadota</taxon>
        <taxon>Alphaproteobacteria</taxon>
        <taxon>Sneathiellales</taxon>
        <taxon>Sneathiellaceae</taxon>
        <taxon>Oceanibacterium</taxon>
    </lineage>
</organism>
<keyword evidence="2" id="KW-1133">Transmembrane helix</keyword>
<dbReference type="InParanoid" id="A0A1Y5TYA3"/>
<feature type="transmembrane region" description="Helical" evidence="2">
    <location>
        <begin position="58"/>
        <end position="76"/>
    </location>
</feature>
<feature type="region of interest" description="Disordered" evidence="1">
    <location>
        <begin position="272"/>
        <end position="301"/>
    </location>
</feature>